<dbReference type="GO" id="GO:0004252">
    <property type="term" value="F:serine-type endopeptidase activity"/>
    <property type="evidence" value="ECO:0007669"/>
    <property type="project" value="InterPro"/>
</dbReference>
<organism evidence="8 9">
    <name type="scientific">Volvox africanus</name>
    <dbReference type="NCBI Taxonomy" id="51714"/>
    <lineage>
        <taxon>Eukaryota</taxon>
        <taxon>Viridiplantae</taxon>
        <taxon>Chlorophyta</taxon>
        <taxon>core chlorophytes</taxon>
        <taxon>Chlorophyceae</taxon>
        <taxon>CS clade</taxon>
        <taxon>Chlamydomonadales</taxon>
        <taxon>Volvocaceae</taxon>
        <taxon>Volvox</taxon>
    </lineage>
</organism>
<protein>
    <recommendedName>
        <fullName evidence="2">Prolyl endopeptidase-like</fullName>
    </recommendedName>
    <alternativeName>
        <fullName evidence="3">Prolylendopeptidase-like</fullName>
    </alternativeName>
</protein>
<evidence type="ECO:0000256" key="4">
    <source>
        <dbReference type="ARBA" id="ARBA00045448"/>
    </source>
</evidence>
<dbReference type="InterPro" id="IPR001375">
    <property type="entry name" value="Peptidase_S9_cat"/>
</dbReference>
<dbReference type="EMBL" id="BNCO01000005">
    <property type="protein sequence ID" value="GIL48165.1"/>
    <property type="molecule type" value="Genomic_DNA"/>
</dbReference>
<reference evidence="8" key="1">
    <citation type="journal article" date="2021" name="Proc. Natl. Acad. Sci. U.S.A.">
        <title>Three genomes in the algal genus Volvox reveal the fate of a haploid sex-determining region after a transition to homothallism.</title>
        <authorList>
            <person name="Yamamoto K."/>
            <person name="Hamaji T."/>
            <person name="Kawai-Toyooka H."/>
            <person name="Matsuzaki R."/>
            <person name="Takahashi F."/>
            <person name="Nishimura Y."/>
            <person name="Kawachi M."/>
            <person name="Noguchi H."/>
            <person name="Minakuchi Y."/>
            <person name="Umen J.G."/>
            <person name="Toyoda A."/>
            <person name="Nozaki H."/>
        </authorList>
    </citation>
    <scope>NUCLEOTIDE SEQUENCE</scope>
    <source>
        <strain evidence="8">NIES-3780</strain>
    </source>
</reference>
<feature type="domain" description="Peptidase S9 prolyl oligopeptidase catalytic" evidence="6">
    <location>
        <begin position="744"/>
        <end position="906"/>
    </location>
</feature>
<evidence type="ECO:0000259" key="6">
    <source>
        <dbReference type="Pfam" id="PF00326"/>
    </source>
</evidence>
<gene>
    <name evidence="8" type="ORF">Vafri_4858</name>
</gene>
<sequence>MILLRFGADTSKPVVTALFLNDTHSLVISTYLVHVQMVTANPPIVPTRPHEVVTPNGTKRDDPYAWLRDDTGKNPEVINYLEAENKYGKGVLEANRKLETQTLQDMDSRVPRYESNPATPSASLSFWYGSTRGPGEDYWVYSRWPGLTKLQGQPGPLAYGPDLKVSEQVVLDVNKLSKGFKYCDVGAVKPSPDGRYVAFTVDTVGDEQYELVVQETGSGARVPFAGAEERSSVADFGGMPSCAASVEWAADSSAVFALLLTPRTHEAYKLVRCRLQITTTTTTTSGSGSLAPELLLQDDKSGAVLELVGHTSCGRFLMLSRKAEGYTALLALKMSAAQGEHSPAANEQQQQPKRGVPSGVKLYGTDPWVVVAPESSACDVLRADHLYGNGDGDVKETFAVLVDTDKYPDGCVCAVTAGDLKGRTVLVPGKRGRQVLDILVSGDCGGSTRKAAANGEAAAKGGRYLVVHTLEDMKALVQVYDLSSVKQSVAAKQSARTVRRQERLQARAVRHKENDGGGGGGGDDSDDDDDDSNDDDNDDDDDDSNDDDNDDDDDDDVEEKEEPHQPVGVRARAAAQHRQKAPQGPLTCVWTFSPGPTVSSLHVDHSCWPGNLPYVRVSYSNLTTPTTTVDLDLAAQRHHVREVEKVEHWVEGRYMSETLWATSADGTAIPATVACRTDAWPPTTGRPLPCILQAYGAYGRKLLPDFIPGDMAMLDGGAGAAAATGNGAAAAAAGASQGCGPCLMVLAHVRGGGELGSHWHVEGKKLKKLNTAEDIAAVVRMLVEKGYARPEAVALWGRSAGGLAMGMTLERCPAGTFRAAVLDVPFLDVLGAMTDPSLPLTIKERPEWGDPASSQEDYDYILSYSPYDNVEKLANKTPAIIVTCSLNDPRVPYWGPAKFMARLRAAMSAAAAAAAVPGPTNSSADSDAAGPVVLLTELGAGGHFAASGASGRLAERAMRVAFLLGELKKALDGAASGVPVVPMAPSQHVVESE</sequence>
<feature type="compositionally biased region" description="Polar residues" evidence="5">
    <location>
        <begin position="487"/>
        <end position="496"/>
    </location>
</feature>
<evidence type="ECO:0000313" key="8">
    <source>
        <dbReference type="EMBL" id="GIL48165.1"/>
    </source>
</evidence>
<dbReference type="SUPFAM" id="SSF53474">
    <property type="entry name" value="alpha/beta-Hydrolases"/>
    <property type="match status" value="1"/>
</dbReference>
<accession>A0A8J4AUZ5</accession>
<feature type="domain" description="Peptidase S9A N-terminal" evidence="7">
    <location>
        <begin position="43"/>
        <end position="275"/>
    </location>
</feature>
<comment type="similarity">
    <text evidence="1">Belongs to the peptidase S9A family.</text>
</comment>
<dbReference type="Pfam" id="PF02897">
    <property type="entry name" value="Peptidase_S9_N"/>
    <property type="match status" value="1"/>
</dbReference>
<evidence type="ECO:0000256" key="1">
    <source>
        <dbReference type="ARBA" id="ARBA00005228"/>
    </source>
</evidence>
<keyword evidence="9" id="KW-1185">Reference proteome</keyword>
<dbReference type="AlphaFoldDB" id="A0A8J4AUZ5"/>
<comment type="function">
    <text evidence="4">Serine peptidase whose precise substrate specificity remains unclear. Does not cleave peptides after a arginine or lysine residue. Regulates trans-Golgi network morphology and sorting by regulating the membrane binding of the AP-1 complex. May play a role in the regulation of synaptic vesicle exocytosis.</text>
</comment>
<dbReference type="InterPro" id="IPR023302">
    <property type="entry name" value="Pept_S9A_N"/>
</dbReference>
<dbReference type="Proteomes" id="UP000747399">
    <property type="component" value="Unassembled WGS sequence"/>
</dbReference>
<comment type="caution">
    <text evidence="8">The sequence shown here is derived from an EMBL/GenBank/DDBJ whole genome shotgun (WGS) entry which is preliminary data.</text>
</comment>
<dbReference type="Gene3D" id="2.130.10.120">
    <property type="entry name" value="Prolyl oligopeptidase, N-terminal domain"/>
    <property type="match status" value="2"/>
</dbReference>
<feature type="compositionally biased region" description="Basic and acidic residues" evidence="5">
    <location>
        <begin position="499"/>
        <end position="515"/>
    </location>
</feature>
<evidence type="ECO:0000256" key="3">
    <source>
        <dbReference type="ARBA" id="ARBA00042165"/>
    </source>
</evidence>
<proteinExistence type="inferred from homology"/>
<dbReference type="PANTHER" id="PTHR11757:SF19">
    <property type="entry name" value="PROLYL ENDOPEPTIDASE-LIKE"/>
    <property type="match status" value="1"/>
</dbReference>
<dbReference type="PANTHER" id="PTHR11757">
    <property type="entry name" value="PROTEASE FAMILY S9A OLIGOPEPTIDASE"/>
    <property type="match status" value="1"/>
</dbReference>
<feature type="compositionally biased region" description="Acidic residues" evidence="5">
    <location>
        <begin position="523"/>
        <end position="560"/>
    </location>
</feature>
<dbReference type="GO" id="GO:0006508">
    <property type="term" value="P:proteolysis"/>
    <property type="evidence" value="ECO:0007669"/>
    <property type="project" value="InterPro"/>
</dbReference>
<evidence type="ECO:0000256" key="2">
    <source>
        <dbReference type="ARBA" id="ARBA00039290"/>
    </source>
</evidence>
<evidence type="ECO:0000256" key="5">
    <source>
        <dbReference type="SAM" id="MobiDB-lite"/>
    </source>
</evidence>
<dbReference type="InterPro" id="IPR051543">
    <property type="entry name" value="Serine_Peptidase_S9A"/>
</dbReference>
<evidence type="ECO:0000313" key="9">
    <source>
        <dbReference type="Proteomes" id="UP000747399"/>
    </source>
</evidence>
<dbReference type="SUPFAM" id="SSF50993">
    <property type="entry name" value="Peptidase/esterase 'gauge' domain"/>
    <property type="match status" value="1"/>
</dbReference>
<feature type="region of interest" description="Disordered" evidence="5">
    <location>
        <begin position="487"/>
        <end position="586"/>
    </location>
</feature>
<dbReference type="InterPro" id="IPR029058">
    <property type="entry name" value="AB_hydrolase_fold"/>
</dbReference>
<name>A0A8J4AUZ5_9CHLO</name>
<dbReference type="Gene3D" id="3.40.50.1820">
    <property type="entry name" value="alpha/beta hydrolase"/>
    <property type="match status" value="3"/>
</dbReference>
<evidence type="ECO:0000259" key="7">
    <source>
        <dbReference type="Pfam" id="PF02897"/>
    </source>
</evidence>
<dbReference type="Pfam" id="PF00326">
    <property type="entry name" value="Peptidase_S9"/>
    <property type="match status" value="1"/>
</dbReference>